<feature type="domain" description="RING-type" evidence="9">
    <location>
        <begin position="800"/>
        <end position="850"/>
    </location>
</feature>
<dbReference type="InterPro" id="IPR050731">
    <property type="entry name" value="HRD1_E3_ubiq-ligases"/>
</dbReference>
<evidence type="ECO:0000256" key="3">
    <source>
        <dbReference type="ARBA" id="ARBA00022771"/>
    </source>
</evidence>
<dbReference type="AlphaFoldDB" id="V6TXD3"/>
<dbReference type="OrthoDB" id="290834at2759"/>
<evidence type="ECO:0000256" key="7">
    <source>
        <dbReference type="SAM" id="Phobius"/>
    </source>
</evidence>
<feature type="transmembrane region" description="Helical" evidence="7">
    <location>
        <begin position="364"/>
        <end position="388"/>
    </location>
</feature>
<dbReference type="PANTHER" id="PTHR22763">
    <property type="entry name" value="RING ZINC FINGER PROTEIN"/>
    <property type="match status" value="1"/>
</dbReference>
<evidence type="ECO:0000256" key="8">
    <source>
        <dbReference type="SAM" id="SignalP"/>
    </source>
</evidence>
<comment type="caution">
    <text evidence="10">The sequence shown here is derived from an EMBL/GenBank/DDBJ whole genome shotgun (WGS) entry which is preliminary data.</text>
</comment>
<organism evidence="10 11">
    <name type="scientific">Giardia intestinalis</name>
    <name type="common">Giardia lamblia</name>
    <dbReference type="NCBI Taxonomy" id="5741"/>
    <lineage>
        <taxon>Eukaryota</taxon>
        <taxon>Metamonada</taxon>
        <taxon>Diplomonadida</taxon>
        <taxon>Hexamitidae</taxon>
        <taxon>Giardiinae</taxon>
        <taxon>Giardia</taxon>
    </lineage>
</organism>
<dbReference type="Proteomes" id="UP000018040">
    <property type="component" value="Unassembled WGS sequence"/>
</dbReference>
<dbReference type="VEuPathDB" id="GiardiaDB:GL50581_175"/>
<evidence type="ECO:0000313" key="11">
    <source>
        <dbReference type="Proteomes" id="UP000018040"/>
    </source>
</evidence>
<keyword evidence="5" id="KW-0862">Zinc</keyword>
<dbReference type="VEuPathDB" id="GiardiaDB:QR46_2430"/>
<dbReference type="InterPro" id="IPR001841">
    <property type="entry name" value="Znf_RING"/>
</dbReference>
<evidence type="ECO:0000256" key="1">
    <source>
        <dbReference type="ARBA" id="ARBA00004906"/>
    </source>
</evidence>
<comment type="pathway">
    <text evidence="1">Protein modification; protein ubiquitination.</text>
</comment>
<feature type="transmembrane region" description="Helical" evidence="7">
    <location>
        <begin position="524"/>
        <end position="545"/>
    </location>
</feature>
<dbReference type="InterPro" id="IPR013083">
    <property type="entry name" value="Znf_RING/FYVE/PHD"/>
</dbReference>
<evidence type="ECO:0000256" key="2">
    <source>
        <dbReference type="ARBA" id="ARBA00022723"/>
    </source>
</evidence>
<gene>
    <name evidence="10" type="ORF">GSB_152927</name>
</gene>
<sequence>VSMSLSVIIMSLLYLLFTSLSVSTNTRRDSVPWWLENVTNPADVPLLNYPNHVNWSISNLYSGNWSVPLDTSCSNCTGLLRLKKNDGRRGVPLGKTYLSMSDLTFTLDSYQKAIYNEYLNRSSVSLETALSEVLDSSDTNFTGPWNNTRRVRIVLQVLDGSYDSDSNSQLDAVGYYFPEKQRCVAKGIFTQVFKSPQFSLNDTELEQLKKEVIDDTRSFPPSDNISAFDADAESATTGKRPQISKSKCTFDIWFSLDYTTRQYIDTYFYTPDTEASLSHRDYYTTIANDRGIMYNTSDPAEISTYYLQMYPSAPRKTYILRPANGPETVYVPHFNLHLFSKECAVNMTLEGSIYNEAREIKVGFGFFTGLIILLFTSILAGAYQQFVLTSDAQLARVSSLTIYTLTVSSFTHSIALIALSALLPSLQYFFLMAGSVAFLESTITNVPICSYKFISWYVRRRGYQNSFLLIIFLISLVILSAVPVIWGMFMPFWTNIFPVLLLFSHWIIQFIFRIVKKFATGPLLNIYIIFNTLPKTYTAAYILGFPISFMNLATQQAFMWIIISYVTVFCSLLCFQNVFGYDLGLRKLCCKKKLMNSNRSTRSIYNYQARIITTGMLSESNPDAMEDLRSLSDYKEGIVAYIDTLERPLLFAFEDKPKVLTQKDDELQWSVASNALNEITSCTPNIVTEPSQWCLNPYHPHSVFYDPSVVLSQLFSTKLCPWIATMDIDVSSINLEQDTNCFYIGEMQTVSKLFLCSICLEYISLPLLANINTLLVFKESTPIFQLEYDAALKFTSAQRCGEDLAPDAEAAINPSEAKDYELWITPCDHGFHKRCLLKWIEQNLTCPIDRRRIPEYIVV</sequence>
<dbReference type="VEuPathDB" id="GiardiaDB:GL50803_0016464"/>
<feature type="transmembrane region" description="Helical" evidence="7">
    <location>
        <begin position="466"/>
        <end position="486"/>
    </location>
</feature>
<dbReference type="Pfam" id="PF12678">
    <property type="entry name" value="zf-rbx1"/>
    <property type="match status" value="1"/>
</dbReference>
<dbReference type="GO" id="GO:0012505">
    <property type="term" value="C:endomembrane system"/>
    <property type="evidence" value="ECO:0007669"/>
    <property type="project" value="TreeGrafter"/>
</dbReference>
<feature type="signal peptide" evidence="8">
    <location>
        <begin position="1"/>
        <end position="23"/>
    </location>
</feature>
<reference evidence="11" key="1">
    <citation type="submission" date="2012-02" db="EMBL/GenBank/DDBJ databases">
        <title>Genome sequencing of Giardia lamblia Genotypes A2 and B isolates (DH and GS) and comparative analysis with the genomes of Genotypes A1 and E (WB and Pig).</title>
        <authorList>
            <person name="Adam R."/>
            <person name="Dahlstrom E."/>
            <person name="Martens C."/>
            <person name="Bruno D."/>
            <person name="Barbian K."/>
            <person name="Porcella S.F."/>
            <person name="Nash T."/>
        </authorList>
    </citation>
    <scope>NUCLEOTIDE SEQUENCE</scope>
    <source>
        <strain evidence="11">GS</strain>
    </source>
</reference>
<evidence type="ECO:0000256" key="4">
    <source>
        <dbReference type="ARBA" id="ARBA00022786"/>
    </source>
</evidence>
<evidence type="ECO:0000256" key="5">
    <source>
        <dbReference type="ARBA" id="ARBA00022833"/>
    </source>
</evidence>
<name>V6TXD3_GIAIN</name>
<protein>
    <submittedName>
        <fullName evidence="10">Putative RING-finger domain protein</fullName>
    </submittedName>
</protein>
<dbReference type="Gene3D" id="3.30.40.10">
    <property type="entry name" value="Zinc/RING finger domain, C3HC4 (zinc finger)"/>
    <property type="match status" value="1"/>
</dbReference>
<keyword evidence="3 6" id="KW-0863">Zinc-finger</keyword>
<keyword evidence="7" id="KW-0812">Transmembrane</keyword>
<feature type="transmembrane region" description="Helical" evidence="7">
    <location>
        <begin position="492"/>
        <end position="512"/>
    </location>
</feature>
<keyword evidence="7" id="KW-0472">Membrane</keyword>
<evidence type="ECO:0000259" key="9">
    <source>
        <dbReference type="PROSITE" id="PS50089"/>
    </source>
</evidence>
<feature type="chain" id="PRO_5004752227" evidence="8">
    <location>
        <begin position="24"/>
        <end position="859"/>
    </location>
</feature>
<feature type="transmembrane region" description="Helical" evidence="7">
    <location>
        <begin position="400"/>
        <end position="423"/>
    </location>
</feature>
<proteinExistence type="predicted"/>
<feature type="transmembrane region" description="Helical" evidence="7">
    <location>
        <begin position="557"/>
        <end position="579"/>
    </location>
</feature>
<dbReference type="GO" id="GO:0061630">
    <property type="term" value="F:ubiquitin protein ligase activity"/>
    <property type="evidence" value="ECO:0007669"/>
    <property type="project" value="TreeGrafter"/>
</dbReference>
<reference evidence="10 11" key="2">
    <citation type="journal article" date="2013" name="Genome Biol. Evol.">
        <title>Genome sequencing of Giardia lamblia genotypes A2 and B isolates (DH and GS) and comparative analysis with the genomes of genotypes A1 and E (WB and Pig).</title>
        <authorList>
            <person name="Adam R.D."/>
            <person name="Dahlstrom E.W."/>
            <person name="Martens C.A."/>
            <person name="Bruno D.P."/>
            <person name="Barbian K.D."/>
            <person name="Ricklefs S.M."/>
            <person name="Hernandez M.M."/>
            <person name="Narla N.P."/>
            <person name="Patel R.B."/>
            <person name="Porcella S.F."/>
            <person name="Nash T.E."/>
        </authorList>
    </citation>
    <scope>NUCLEOTIDE SEQUENCE [LARGE SCALE GENOMIC DNA]</scope>
    <source>
        <strain evidence="10 11">GS</strain>
    </source>
</reference>
<dbReference type="SUPFAM" id="SSF57850">
    <property type="entry name" value="RING/U-box"/>
    <property type="match status" value="1"/>
</dbReference>
<dbReference type="EMBL" id="AHHH01000055">
    <property type="protein sequence ID" value="ESU43249.1"/>
    <property type="molecule type" value="Genomic_DNA"/>
</dbReference>
<keyword evidence="8" id="KW-0732">Signal</keyword>
<dbReference type="VEuPathDB" id="GiardiaDB:DHA2_152541"/>
<evidence type="ECO:0000256" key="6">
    <source>
        <dbReference type="PROSITE-ProRule" id="PRU00175"/>
    </source>
</evidence>
<feature type="non-terminal residue" evidence="10">
    <location>
        <position position="1"/>
    </location>
</feature>
<dbReference type="PANTHER" id="PTHR22763:SF162">
    <property type="entry name" value="TRANSMEMBRANE E3 UBIQUITIN-PROTEIN LIGASE 1"/>
    <property type="match status" value="1"/>
</dbReference>
<dbReference type="GO" id="GO:0008270">
    <property type="term" value="F:zinc ion binding"/>
    <property type="evidence" value="ECO:0007669"/>
    <property type="project" value="UniProtKB-KW"/>
</dbReference>
<keyword evidence="4" id="KW-0833">Ubl conjugation pathway</keyword>
<dbReference type="InterPro" id="IPR024766">
    <property type="entry name" value="Znf_RING_H2"/>
</dbReference>
<keyword evidence="2" id="KW-0479">Metal-binding</keyword>
<dbReference type="PROSITE" id="PS50089">
    <property type="entry name" value="ZF_RING_2"/>
    <property type="match status" value="1"/>
</dbReference>
<accession>V6TXD3</accession>
<dbReference type="GO" id="GO:0043161">
    <property type="term" value="P:proteasome-mediated ubiquitin-dependent protein catabolic process"/>
    <property type="evidence" value="ECO:0007669"/>
    <property type="project" value="TreeGrafter"/>
</dbReference>
<keyword evidence="7" id="KW-1133">Transmembrane helix</keyword>
<evidence type="ECO:0000313" key="10">
    <source>
        <dbReference type="EMBL" id="ESU43249.1"/>
    </source>
</evidence>